<name>A0A6G1G0E8_9PEZI</name>
<evidence type="ECO:0000256" key="1">
    <source>
        <dbReference type="ARBA" id="ARBA00022574"/>
    </source>
</evidence>
<dbReference type="PROSITE" id="PS00678">
    <property type="entry name" value="WD_REPEATS_1"/>
    <property type="match status" value="2"/>
</dbReference>
<dbReference type="InterPro" id="IPR001680">
    <property type="entry name" value="WD40_rpt"/>
</dbReference>
<feature type="repeat" description="WD" evidence="6">
    <location>
        <begin position="482"/>
        <end position="514"/>
    </location>
</feature>
<comment type="function">
    <text evidence="5">Involved in mitochondrial fission. Acts as an adapter protein required to form mitochondrial fission complexes. Formation of these complexes is required to promote constriction and fission of the mitochondrial compartment at a late step in mitochondrial division.</text>
</comment>
<feature type="repeat" description="WD" evidence="6">
    <location>
        <begin position="608"/>
        <end position="649"/>
    </location>
</feature>
<keyword evidence="2" id="KW-0677">Repeat</keyword>
<evidence type="ECO:0000313" key="11">
    <source>
        <dbReference type="RefSeq" id="XP_033533155.1"/>
    </source>
</evidence>
<evidence type="ECO:0000259" key="8">
    <source>
        <dbReference type="PROSITE" id="PS50011"/>
    </source>
</evidence>
<dbReference type="PANTHER" id="PTHR22847">
    <property type="entry name" value="WD40 REPEAT PROTEIN"/>
    <property type="match status" value="1"/>
</dbReference>
<dbReference type="GO" id="GO:0005524">
    <property type="term" value="F:ATP binding"/>
    <property type="evidence" value="ECO:0007669"/>
    <property type="project" value="InterPro"/>
</dbReference>
<evidence type="ECO:0000313" key="10">
    <source>
        <dbReference type="Proteomes" id="UP000504638"/>
    </source>
</evidence>
<dbReference type="PROSITE" id="PS50294">
    <property type="entry name" value="WD_REPEATS_REGION"/>
    <property type="match status" value="7"/>
</dbReference>
<dbReference type="CDD" id="cd00200">
    <property type="entry name" value="WD40"/>
    <property type="match status" value="1"/>
</dbReference>
<dbReference type="Proteomes" id="UP000504638">
    <property type="component" value="Unplaced"/>
</dbReference>
<gene>
    <name evidence="9 11" type="ORF">P152DRAFT_418928</name>
</gene>
<evidence type="ECO:0000256" key="5">
    <source>
        <dbReference type="ARBA" id="ARBA00043913"/>
    </source>
</evidence>
<organism evidence="9">
    <name type="scientific">Eremomyces bilateralis CBS 781.70</name>
    <dbReference type="NCBI Taxonomy" id="1392243"/>
    <lineage>
        <taxon>Eukaryota</taxon>
        <taxon>Fungi</taxon>
        <taxon>Dikarya</taxon>
        <taxon>Ascomycota</taxon>
        <taxon>Pezizomycotina</taxon>
        <taxon>Dothideomycetes</taxon>
        <taxon>Dothideomycetes incertae sedis</taxon>
        <taxon>Eremomycetales</taxon>
        <taxon>Eremomycetaceae</taxon>
        <taxon>Eremomyces</taxon>
    </lineage>
</organism>
<dbReference type="SUPFAM" id="SSF56112">
    <property type="entry name" value="Protein kinase-like (PK-like)"/>
    <property type="match status" value="1"/>
</dbReference>
<dbReference type="SUPFAM" id="SSF50978">
    <property type="entry name" value="WD40 repeat-like"/>
    <property type="match status" value="1"/>
</dbReference>
<evidence type="ECO:0000256" key="4">
    <source>
        <dbReference type="ARBA" id="ARBA00039789"/>
    </source>
</evidence>
<evidence type="ECO:0000256" key="6">
    <source>
        <dbReference type="PROSITE-ProRule" id="PRU00221"/>
    </source>
</evidence>
<reference evidence="11" key="3">
    <citation type="submission" date="2025-04" db="UniProtKB">
        <authorList>
            <consortium name="RefSeq"/>
        </authorList>
    </citation>
    <scope>IDENTIFICATION</scope>
    <source>
        <strain evidence="11">CBS 781.70</strain>
    </source>
</reference>
<dbReference type="InterPro" id="IPR036322">
    <property type="entry name" value="WD40_repeat_dom_sf"/>
</dbReference>
<feature type="repeat" description="WD" evidence="6">
    <location>
        <begin position="566"/>
        <end position="607"/>
    </location>
</feature>
<comment type="similarity">
    <text evidence="3">Belongs to the WD repeat MDV1/CAF4 family.</text>
</comment>
<feature type="compositionally biased region" description="Polar residues" evidence="7">
    <location>
        <begin position="357"/>
        <end position="369"/>
    </location>
</feature>
<dbReference type="InterPro" id="IPR011009">
    <property type="entry name" value="Kinase-like_dom_sf"/>
</dbReference>
<keyword evidence="10" id="KW-1185">Reference proteome</keyword>
<dbReference type="Gene3D" id="1.10.510.10">
    <property type="entry name" value="Transferase(Phosphotransferase) domain 1"/>
    <property type="match status" value="1"/>
</dbReference>
<feature type="repeat" description="WD" evidence="6">
    <location>
        <begin position="398"/>
        <end position="439"/>
    </location>
</feature>
<dbReference type="PROSITE" id="PS50011">
    <property type="entry name" value="PROTEIN_KINASE_DOM"/>
    <property type="match status" value="1"/>
</dbReference>
<evidence type="ECO:0000256" key="3">
    <source>
        <dbReference type="ARBA" id="ARBA00038415"/>
    </source>
</evidence>
<dbReference type="RefSeq" id="XP_033533155.1">
    <property type="nucleotide sequence ID" value="XM_033677115.1"/>
</dbReference>
<evidence type="ECO:0000256" key="7">
    <source>
        <dbReference type="SAM" id="MobiDB-lite"/>
    </source>
</evidence>
<evidence type="ECO:0000313" key="9">
    <source>
        <dbReference type="EMBL" id="KAF1811524.1"/>
    </source>
</evidence>
<dbReference type="GO" id="GO:0004672">
    <property type="term" value="F:protein kinase activity"/>
    <property type="evidence" value="ECO:0007669"/>
    <property type="project" value="InterPro"/>
</dbReference>
<feature type="region of interest" description="Disordered" evidence="7">
    <location>
        <begin position="357"/>
        <end position="388"/>
    </location>
</feature>
<dbReference type="EMBL" id="ML975161">
    <property type="protein sequence ID" value="KAF1811524.1"/>
    <property type="molecule type" value="Genomic_DNA"/>
</dbReference>
<dbReference type="AlphaFoldDB" id="A0A6G1G0E8"/>
<dbReference type="Pfam" id="PF00400">
    <property type="entry name" value="WD40"/>
    <property type="match status" value="7"/>
</dbReference>
<dbReference type="GeneID" id="54417685"/>
<dbReference type="PROSITE" id="PS50082">
    <property type="entry name" value="WD_REPEATS_2"/>
    <property type="match status" value="7"/>
</dbReference>
<feature type="repeat" description="WD" evidence="6">
    <location>
        <begin position="524"/>
        <end position="565"/>
    </location>
</feature>
<reference evidence="11" key="2">
    <citation type="submission" date="2020-04" db="EMBL/GenBank/DDBJ databases">
        <authorList>
            <consortium name="NCBI Genome Project"/>
        </authorList>
    </citation>
    <scope>NUCLEOTIDE SEQUENCE</scope>
    <source>
        <strain evidence="11">CBS 781.70</strain>
    </source>
</reference>
<reference evidence="9 11" key="1">
    <citation type="submission" date="2020-01" db="EMBL/GenBank/DDBJ databases">
        <authorList>
            <consortium name="DOE Joint Genome Institute"/>
            <person name="Haridas S."/>
            <person name="Albert R."/>
            <person name="Binder M."/>
            <person name="Bloem J."/>
            <person name="Labutti K."/>
            <person name="Salamov A."/>
            <person name="Andreopoulos B."/>
            <person name="Baker S.E."/>
            <person name="Barry K."/>
            <person name="Bills G."/>
            <person name="Bluhm B.H."/>
            <person name="Cannon C."/>
            <person name="Castanera R."/>
            <person name="Culley D.E."/>
            <person name="Daum C."/>
            <person name="Ezra D."/>
            <person name="Gonzalez J.B."/>
            <person name="Henrissat B."/>
            <person name="Kuo A."/>
            <person name="Liang C."/>
            <person name="Lipzen A."/>
            <person name="Lutzoni F."/>
            <person name="Magnuson J."/>
            <person name="Mondo S."/>
            <person name="Nolan M."/>
            <person name="Ohm R."/>
            <person name="Pangilinan J."/>
            <person name="Park H.-J."/>
            <person name="Ramirez L."/>
            <person name="Alfaro M."/>
            <person name="Sun H."/>
            <person name="Tritt A."/>
            <person name="Yoshinaga Y."/>
            <person name="Zwiers L.-H."/>
            <person name="Turgeon B.G."/>
            <person name="Goodwin S.B."/>
            <person name="Spatafora J.W."/>
            <person name="Crous P.W."/>
            <person name="Grigoriev I.V."/>
        </authorList>
    </citation>
    <scope>NUCLEOTIDE SEQUENCE</scope>
    <source>
        <strain evidence="9 11">CBS 781.70</strain>
    </source>
</reference>
<dbReference type="InterPro" id="IPR000719">
    <property type="entry name" value="Prot_kinase_dom"/>
</dbReference>
<dbReference type="Pfam" id="PF00069">
    <property type="entry name" value="Pkinase"/>
    <property type="match status" value="1"/>
</dbReference>
<feature type="repeat" description="WD" evidence="6">
    <location>
        <begin position="650"/>
        <end position="682"/>
    </location>
</feature>
<accession>A0A6G1G0E8</accession>
<protein>
    <recommendedName>
        <fullName evidence="4">Mitochondrial division protein 1</fullName>
    </recommendedName>
</protein>
<dbReference type="OrthoDB" id="538223at2759"/>
<dbReference type="PANTHER" id="PTHR22847:SF637">
    <property type="entry name" value="WD REPEAT DOMAIN 5B"/>
    <property type="match status" value="1"/>
</dbReference>
<dbReference type="PRINTS" id="PR00320">
    <property type="entry name" value="GPROTEINBRPT"/>
</dbReference>
<evidence type="ECO:0000256" key="2">
    <source>
        <dbReference type="ARBA" id="ARBA00022737"/>
    </source>
</evidence>
<dbReference type="InterPro" id="IPR019775">
    <property type="entry name" value="WD40_repeat_CS"/>
</dbReference>
<dbReference type="InterPro" id="IPR015943">
    <property type="entry name" value="WD40/YVTN_repeat-like_dom_sf"/>
</dbReference>
<feature type="domain" description="Protein kinase" evidence="8">
    <location>
        <begin position="42"/>
        <end position="311"/>
    </location>
</feature>
<dbReference type="GO" id="GO:1990234">
    <property type="term" value="C:transferase complex"/>
    <property type="evidence" value="ECO:0007669"/>
    <property type="project" value="UniProtKB-ARBA"/>
</dbReference>
<feature type="repeat" description="WD" evidence="6">
    <location>
        <begin position="440"/>
        <end position="481"/>
    </location>
</feature>
<keyword evidence="1 6" id="KW-0853">WD repeat</keyword>
<proteinExistence type="inferred from homology"/>
<dbReference type="SMART" id="SM00320">
    <property type="entry name" value="WD40"/>
    <property type="match status" value="7"/>
</dbReference>
<dbReference type="Gene3D" id="2.130.10.10">
    <property type="entry name" value="YVTN repeat-like/Quinoprotein amine dehydrogenase"/>
    <property type="match status" value="3"/>
</dbReference>
<dbReference type="InterPro" id="IPR020472">
    <property type="entry name" value="WD40_PAC1"/>
</dbReference>
<sequence>MPRLPGLVQESKIITDIRDSLIVHTFPDTNEAGRRSSRKECWKPEKRLGRGRSGQVQLQRCTTGGTQQDALRAVKIIEKGSNQNFNRELETIAKFSNYRYEQWFVKSFGWYEDANSIFITMEYCRYGDLHSYLKKQRRLPVLEVQQLICQVLEGLDQMHQNDFTHGDLNPSNILIKLMPPEESWWIVLTDFAISKRANEDNSPTTAIKGTVGFIAPELLGFPSLPRPKETSGFRAADLWALGEIAFIMLTSEATFPSQWHLGRYCQGQQRFPSDRLSPFAGDDGIDFISSLMEIHPENRIDTTQCLEHSWIKPQRVNLEEEISGLGLGQDSSSYSASLTNVSHPDCILETVQRSPAKSSDLYQRGSRQPQLERICSNPSTSRTGKESLFLPGAAPKTLEGHTGYVDAIAFSPDGKILASASRDHTVRLWDVPSGAALETLECHTNDVYAVAFSLDGKRLASASGDHTVRLWDGQSGAALKMLGGHTYFVYAVAFSPDGKVLASASGDDTVRLWNGQWGAALKTLAGHSNAVDAVVFSPDGKTLASASWDHSVRLWNGQSGAALKTLTGHTNFVYAVAFSPDGKTLASASGDYTVRLWDARSGAALKTLAGHSNAVNAVVFSPDGKTLASASGDHTVRLWDGRSGAALKTLKRHTNDVYAVAFSPEGKTLASASWDKTVRLWT</sequence>